<feature type="repeat" description="TPR" evidence="1">
    <location>
        <begin position="52"/>
        <end position="85"/>
    </location>
</feature>
<reference evidence="2 3" key="1">
    <citation type="submission" date="2019-03" db="EMBL/GenBank/DDBJ databases">
        <title>Genomic Encyclopedia of Archaeal and Bacterial Type Strains, Phase II (KMG-II): from individual species to whole genera.</title>
        <authorList>
            <person name="Goeker M."/>
        </authorList>
    </citation>
    <scope>NUCLEOTIDE SEQUENCE [LARGE SCALE GENOMIC DNA]</scope>
    <source>
        <strain evidence="2 3">DSM 19034</strain>
    </source>
</reference>
<dbReference type="PANTHER" id="PTHR10098">
    <property type="entry name" value="RAPSYN-RELATED"/>
    <property type="match status" value="1"/>
</dbReference>
<dbReference type="SMART" id="SM00028">
    <property type="entry name" value="TPR"/>
    <property type="match status" value="3"/>
</dbReference>
<dbReference type="PROSITE" id="PS50005">
    <property type="entry name" value="TPR"/>
    <property type="match status" value="3"/>
</dbReference>
<dbReference type="OrthoDB" id="1551390at2"/>
<protein>
    <submittedName>
        <fullName evidence="2">Tetratricopeptide repeat protein</fullName>
    </submittedName>
</protein>
<dbReference type="Gene3D" id="1.25.40.10">
    <property type="entry name" value="Tetratricopeptide repeat domain"/>
    <property type="match status" value="1"/>
</dbReference>
<sequence>MELPADIYDKLTTLAEQGDGYEEQEDFALALESYNEALALLPEPKTDWEAATWLYTAIGDAHINQQDYDEALEAFEKALASPDGTGNPYIWYSLGQVFYQLGNLEKAKSHFLSAYMLDGDEIFQGEDPAYLELIRGEIS</sequence>
<evidence type="ECO:0000313" key="2">
    <source>
        <dbReference type="EMBL" id="TDO20807.1"/>
    </source>
</evidence>
<evidence type="ECO:0000256" key="1">
    <source>
        <dbReference type="PROSITE-ProRule" id="PRU00339"/>
    </source>
</evidence>
<keyword evidence="1" id="KW-0802">TPR repeat</keyword>
<name>A0A4R6IGJ6_9SPHI</name>
<dbReference type="InterPro" id="IPR011990">
    <property type="entry name" value="TPR-like_helical_dom_sf"/>
</dbReference>
<feature type="repeat" description="TPR" evidence="1">
    <location>
        <begin position="88"/>
        <end position="121"/>
    </location>
</feature>
<feature type="repeat" description="TPR" evidence="1">
    <location>
        <begin position="11"/>
        <end position="44"/>
    </location>
</feature>
<dbReference type="Proteomes" id="UP000295499">
    <property type="component" value="Unassembled WGS sequence"/>
</dbReference>
<dbReference type="SUPFAM" id="SSF48452">
    <property type="entry name" value="TPR-like"/>
    <property type="match status" value="1"/>
</dbReference>
<comment type="caution">
    <text evidence="2">The sequence shown here is derived from an EMBL/GenBank/DDBJ whole genome shotgun (WGS) entry which is preliminary data.</text>
</comment>
<evidence type="ECO:0000313" key="3">
    <source>
        <dbReference type="Proteomes" id="UP000295499"/>
    </source>
</evidence>
<gene>
    <name evidence="2" type="ORF">CLV32_3441</name>
</gene>
<proteinExistence type="predicted"/>
<dbReference type="EMBL" id="SNWM01000004">
    <property type="protein sequence ID" value="TDO20807.1"/>
    <property type="molecule type" value="Genomic_DNA"/>
</dbReference>
<dbReference type="RefSeq" id="WP_133557599.1">
    <property type="nucleotide sequence ID" value="NZ_SNWM01000004.1"/>
</dbReference>
<organism evidence="2 3">
    <name type="scientific">Pedobacter duraquae</name>
    <dbReference type="NCBI Taxonomy" id="425511"/>
    <lineage>
        <taxon>Bacteria</taxon>
        <taxon>Pseudomonadati</taxon>
        <taxon>Bacteroidota</taxon>
        <taxon>Sphingobacteriia</taxon>
        <taxon>Sphingobacteriales</taxon>
        <taxon>Sphingobacteriaceae</taxon>
        <taxon>Pedobacter</taxon>
    </lineage>
</organism>
<keyword evidence="3" id="KW-1185">Reference proteome</keyword>
<dbReference type="Pfam" id="PF13432">
    <property type="entry name" value="TPR_16"/>
    <property type="match status" value="1"/>
</dbReference>
<accession>A0A4R6IGJ6</accession>
<dbReference type="InterPro" id="IPR019734">
    <property type="entry name" value="TPR_rpt"/>
</dbReference>
<dbReference type="AlphaFoldDB" id="A0A4R6IGJ6"/>